<evidence type="ECO:0000313" key="2">
    <source>
        <dbReference type="EMBL" id="MUG43716.1"/>
    </source>
</evidence>
<sequence length="209" mass="24067">MLNKKALYLLSVVSLAFIIYVVYHNFVYDPQAAGFLGHKSNLKRPLQIPVWLNVMYIHVIFACLAMGSGIVNFSRSIFERSRKFHKINGYLYFVSVFIVSLTSGYMAPYATGGKLTSIPFNLLNIIWPGMTVIALYHIKKRDMIRHRNWMFRSYAFCFTNLFIHLISLLCHHAFGLAYKISYILGVYGSITLLLILPSVVLARKKRLFI</sequence>
<feature type="transmembrane region" description="Helical" evidence="1">
    <location>
        <begin position="48"/>
        <end position="68"/>
    </location>
</feature>
<feature type="transmembrane region" description="Helical" evidence="1">
    <location>
        <begin position="150"/>
        <end position="174"/>
    </location>
</feature>
<feature type="transmembrane region" description="Helical" evidence="1">
    <location>
        <begin position="89"/>
        <end position="106"/>
    </location>
</feature>
<dbReference type="Pfam" id="PF10067">
    <property type="entry name" value="DUF2306"/>
    <property type="match status" value="1"/>
</dbReference>
<dbReference type="InterPro" id="IPR018750">
    <property type="entry name" value="DUF2306_membrane"/>
</dbReference>
<comment type="caution">
    <text evidence="2">The sequence shown here is derived from an EMBL/GenBank/DDBJ whole genome shotgun (WGS) entry which is preliminary data.</text>
</comment>
<dbReference type="RefSeq" id="WP_155609183.1">
    <property type="nucleotide sequence ID" value="NZ_WNZW01000001.1"/>
</dbReference>
<evidence type="ECO:0000256" key="1">
    <source>
        <dbReference type="SAM" id="Phobius"/>
    </source>
</evidence>
<protein>
    <submittedName>
        <fullName evidence="2">DUF2306 domain-containing protein</fullName>
    </submittedName>
</protein>
<dbReference type="AlphaFoldDB" id="A0A7X2YXI6"/>
<feature type="transmembrane region" description="Helical" evidence="1">
    <location>
        <begin position="180"/>
        <end position="202"/>
    </location>
</feature>
<feature type="transmembrane region" description="Helical" evidence="1">
    <location>
        <begin position="7"/>
        <end position="28"/>
    </location>
</feature>
<dbReference type="OrthoDB" id="195502at2"/>
<proteinExistence type="predicted"/>
<gene>
    <name evidence="2" type="ORF">GNP95_01650</name>
</gene>
<keyword evidence="1" id="KW-0472">Membrane</keyword>
<name>A0A7X2YXI6_9BACL</name>
<reference evidence="2 3" key="1">
    <citation type="submission" date="2019-11" db="EMBL/GenBank/DDBJ databases">
        <title>Draft genome sequences of five Paenibacillus species of dairy origin.</title>
        <authorList>
            <person name="Olajide A.M."/>
            <person name="Chen S."/>
            <person name="Lapointe G."/>
        </authorList>
    </citation>
    <scope>NUCLEOTIDE SEQUENCE [LARGE SCALE GENOMIC DNA]</scope>
    <source>
        <strain evidence="2 3">12CR55</strain>
    </source>
</reference>
<keyword evidence="1" id="KW-0812">Transmembrane</keyword>
<accession>A0A7X2YXI6</accession>
<feature type="transmembrane region" description="Helical" evidence="1">
    <location>
        <begin position="118"/>
        <end position="138"/>
    </location>
</feature>
<evidence type="ECO:0000313" key="3">
    <source>
        <dbReference type="Proteomes" id="UP000447876"/>
    </source>
</evidence>
<dbReference type="Proteomes" id="UP000447876">
    <property type="component" value="Unassembled WGS sequence"/>
</dbReference>
<dbReference type="EMBL" id="WNZW01000001">
    <property type="protein sequence ID" value="MUG43716.1"/>
    <property type="molecule type" value="Genomic_DNA"/>
</dbReference>
<organism evidence="2 3">
    <name type="scientific">Paenibacillus woosongensis</name>
    <dbReference type="NCBI Taxonomy" id="307580"/>
    <lineage>
        <taxon>Bacteria</taxon>
        <taxon>Bacillati</taxon>
        <taxon>Bacillota</taxon>
        <taxon>Bacilli</taxon>
        <taxon>Bacillales</taxon>
        <taxon>Paenibacillaceae</taxon>
        <taxon>Paenibacillus</taxon>
    </lineage>
</organism>
<keyword evidence="1" id="KW-1133">Transmembrane helix</keyword>